<accession>A0A382HIG5</accession>
<proteinExistence type="predicted"/>
<sequence>MPGRIIFILIAFLLFYGCGAKQYGMEHVDPNTFETLKEMGEYYDWWLNNLRDIRQEDLKETQEELDKELTKAGKSAKKRSKKILKNREKLLADFEGNVEGWKMNRAVRKKLIQIGMENLK</sequence>
<protein>
    <submittedName>
        <fullName evidence="1">Uncharacterized protein</fullName>
    </submittedName>
</protein>
<reference evidence="1" key="1">
    <citation type="submission" date="2018-05" db="EMBL/GenBank/DDBJ databases">
        <authorList>
            <person name="Lanie J.A."/>
            <person name="Ng W.-L."/>
            <person name="Kazmierczak K.M."/>
            <person name="Andrzejewski T.M."/>
            <person name="Davidsen T.M."/>
            <person name="Wayne K.J."/>
            <person name="Tettelin H."/>
            <person name="Glass J.I."/>
            <person name="Rusch D."/>
            <person name="Podicherti R."/>
            <person name="Tsui H.-C.T."/>
            <person name="Winkler M.E."/>
        </authorList>
    </citation>
    <scope>NUCLEOTIDE SEQUENCE</scope>
</reference>
<name>A0A382HIG5_9ZZZZ</name>
<dbReference type="AlphaFoldDB" id="A0A382HIG5"/>
<dbReference type="EMBL" id="UINC01061423">
    <property type="protein sequence ID" value="SVB86979.1"/>
    <property type="molecule type" value="Genomic_DNA"/>
</dbReference>
<evidence type="ECO:0000313" key="1">
    <source>
        <dbReference type="EMBL" id="SVB86979.1"/>
    </source>
</evidence>
<dbReference type="PROSITE" id="PS51257">
    <property type="entry name" value="PROKAR_LIPOPROTEIN"/>
    <property type="match status" value="1"/>
</dbReference>
<organism evidence="1">
    <name type="scientific">marine metagenome</name>
    <dbReference type="NCBI Taxonomy" id="408172"/>
    <lineage>
        <taxon>unclassified sequences</taxon>
        <taxon>metagenomes</taxon>
        <taxon>ecological metagenomes</taxon>
    </lineage>
</organism>
<gene>
    <name evidence="1" type="ORF">METZ01_LOCUS239833</name>
</gene>
<feature type="non-terminal residue" evidence="1">
    <location>
        <position position="120"/>
    </location>
</feature>